<evidence type="ECO:0000256" key="18">
    <source>
        <dbReference type="ARBA" id="ARBA00031040"/>
    </source>
</evidence>
<dbReference type="InterPro" id="IPR036589">
    <property type="entry name" value="HCY_dom_sf"/>
</dbReference>
<dbReference type="UniPathway" id="UPA00051">
    <property type="reaction ID" value="UER00081"/>
</dbReference>
<dbReference type="PROSITE" id="PS51332">
    <property type="entry name" value="B12_BINDING"/>
    <property type="match status" value="1"/>
</dbReference>
<dbReference type="PROSITE" id="PS50970">
    <property type="entry name" value="HCY"/>
    <property type="match status" value="1"/>
</dbReference>
<dbReference type="SUPFAM" id="SSF47644">
    <property type="entry name" value="Methionine synthase domain"/>
    <property type="match status" value="1"/>
</dbReference>
<evidence type="ECO:0000256" key="13">
    <source>
        <dbReference type="ARBA" id="ARBA00022723"/>
    </source>
</evidence>
<accession>H1D1Y0</accession>
<reference evidence="24 25" key="1">
    <citation type="submission" date="2011-11" db="EMBL/GenBank/DDBJ databases">
        <title>The Genome Sequence of Dialister succinatiphilus YIT 11850.</title>
        <authorList>
            <consortium name="The Broad Institute Genome Sequencing Platform"/>
            <person name="Earl A."/>
            <person name="Ward D."/>
            <person name="Feldgarden M."/>
            <person name="Gevers D."/>
            <person name="Morotomi M."/>
            <person name="Young S.K."/>
            <person name="Zeng Q."/>
            <person name="Gargeya S."/>
            <person name="Fitzgerald M."/>
            <person name="Haas B."/>
            <person name="Abouelleil A."/>
            <person name="Alvarado L."/>
            <person name="Arachchi H.M."/>
            <person name="Berlin A."/>
            <person name="Brown A."/>
            <person name="Chapman S.B."/>
            <person name="Dunbar C."/>
            <person name="Gearin G."/>
            <person name="Goldberg J."/>
            <person name="Griggs A."/>
            <person name="Gujja S."/>
            <person name="Heiman D."/>
            <person name="Howarth C."/>
            <person name="Lui A."/>
            <person name="MacDonald P.J.P."/>
            <person name="Montmayeur A."/>
            <person name="Murphy C."/>
            <person name="Neiman D."/>
            <person name="Pearson M."/>
            <person name="Priest M."/>
            <person name="Roberts A."/>
            <person name="Saif S."/>
            <person name="Shea T."/>
            <person name="Sisk P."/>
            <person name="Stolte C."/>
            <person name="Sykes S."/>
            <person name="Wortman J."/>
            <person name="Nusbaum C."/>
            <person name="Birren B."/>
        </authorList>
    </citation>
    <scope>NUCLEOTIDE SEQUENCE [LARGE SCALE GENOMIC DNA]</scope>
    <source>
        <strain evidence="24 25">YIT 11850</strain>
    </source>
</reference>
<dbReference type="PANTHER" id="PTHR45833">
    <property type="entry name" value="METHIONINE SYNTHASE"/>
    <property type="match status" value="1"/>
</dbReference>
<dbReference type="Pfam" id="PF02574">
    <property type="entry name" value="S-methyl_trans"/>
    <property type="match status" value="1"/>
</dbReference>
<feature type="domain" description="Pterin-binding" evidence="21">
    <location>
        <begin position="307"/>
        <end position="552"/>
    </location>
</feature>
<evidence type="ECO:0000313" key="25">
    <source>
        <dbReference type="Proteomes" id="UP000003277"/>
    </source>
</evidence>
<dbReference type="Pfam" id="PF02310">
    <property type="entry name" value="B12-binding"/>
    <property type="match status" value="1"/>
</dbReference>
<dbReference type="GO" id="GO:0031419">
    <property type="term" value="F:cobalamin binding"/>
    <property type="evidence" value="ECO:0007669"/>
    <property type="project" value="UniProtKB-KW"/>
</dbReference>
<organism evidence="24 25">
    <name type="scientific">Dialister succinatiphilus YIT 11850</name>
    <dbReference type="NCBI Taxonomy" id="742743"/>
    <lineage>
        <taxon>Bacteria</taxon>
        <taxon>Bacillati</taxon>
        <taxon>Bacillota</taxon>
        <taxon>Negativicutes</taxon>
        <taxon>Veillonellales</taxon>
        <taxon>Veillonellaceae</taxon>
        <taxon>Dialister</taxon>
    </lineage>
</organism>
<dbReference type="PATRIC" id="fig|742743.3.peg.1651"/>
<evidence type="ECO:0000259" key="21">
    <source>
        <dbReference type="PROSITE" id="PS50972"/>
    </source>
</evidence>
<dbReference type="InterPro" id="IPR006158">
    <property type="entry name" value="Cobalamin-bd"/>
</dbReference>
<dbReference type="InterPro" id="IPR036594">
    <property type="entry name" value="Meth_synthase_dom"/>
</dbReference>
<evidence type="ECO:0000259" key="22">
    <source>
        <dbReference type="PROSITE" id="PS51332"/>
    </source>
</evidence>
<dbReference type="HOGENOM" id="CLU_004914_0_2_9"/>
<evidence type="ECO:0000256" key="14">
    <source>
        <dbReference type="ARBA" id="ARBA00022833"/>
    </source>
</evidence>
<evidence type="ECO:0000256" key="6">
    <source>
        <dbReference type="ARBA" id="ARBA00012032"/>
    </source>
</evidence>
<evidence type="ECO:0000256" key="12">
    <source>
        <dbReference type="ARBA" id="ARBA00022691"/>
    </source>
</evidence>
<protein>
    <recommendedName>
        <fullName evidence="7">Methionine synthase</fullName>
        <ecNumber evidence="6">2.1.1.13</ecNumber>
    </recommendedName>
    <alternativeName>
        <fullName evidence="18">5-methyltetrahydrofolate--homocysteine methyltransferase</fullName>
    </alternativeName>
</protein>
<keyword evidence="10" id="KW-0846">Cobalamin</keyword>
<evidence type="ECO:0000256" key="17">
    <source>
        <dbReference type="ARBA" id="ARBA00025552"/>
    </source>
</evidence>
<keyword evidence="25" id="KW-1185">Reference proteome</keyword>
<keyword evidence="15" id="KW-0486">Methionine biosynthesis</keyword>
<keyword evidence="12" id="KW-0949">S-adenosyl-L-methionine</keyword>
<dbReference type="SMART" id="SM01018">
    <property type="entry name" value="B12-binding_2"/>
    <property type="match status" value="1"/>
</dbReference>
<comment type="similarity">
    <text evidence="5">Belongs to the vitamin-B12 dependent methionine synthase family.</text>
</comment>
<gene>
    <name evidence="24" type="ORF">HMPREF9453_01618</name>
</gene>
<dbReference type="InterPro" id="IPR003726">
    <property type="entry name" value="HCY_dom"/>
</dbReference>
<keyword evidence="13 19" id="KW-0479">Metal-binding</keyword>
<keyword evidence="8 19" id="KW-0489">Methyltransferase</keyword>
<evidence type="ECO:0000256" key="16">
    <source>
        <dbReference type="ARBA" id="ARBA00023285"/>
    </source>
</evidence>
<dbReference type="Gene3D" id="3.20.20.20">
    <property type="entry name" value="Dihydropteroate synthase-like"/>
    <property type="match status" value="1"/>
</dbReference>
<dbReference type="GO" id="GO:0008705">
    <property type="term" value="F:methionine synthase activity"/>
    <property type="evidence" value="ECO:0007669"/>
    <property type="project" value="UniProtKB-EC"/>
</dbReference>
<dbReference type="PIRSF" id="PIRSF037472">
    <property type="entry name" value="DHPS_mtfrase"/>
    <property type="match status" value="1"/>
</dbReference>
<evidence type="ECO:0000256" key="2">
    <source>
        <dbReference type="ARBA" id="ARBA00001947"/>
    </source>
</evidence>
<comment type="pathway">
    <text evidence="4">Amino-acid biosynthesis; L-methionine biosynthesis via de novo pathway; L-methionine from L-homocysteine (MetH route): step 1/1.</text>
</comment>
<dbReference type="Pfam" id="PF00809">
    <property type="entry name" value="Pterin_bind"/>
    <property type="match status" value="1"/>
</dbReference>
<evidence type="ECO:0000256" key="15">
    <source>
        <dbReference type="ARBA" id="ARBA00023167"/>
    </source>
</evidence>
<dbReference type="eggNOG" id="COG1410">
    <property type="taxonomic scope" value="Bacteria"/>
</dbReference>
<dbReference type="EMBL" id="ADLT01000052">
    <property type="protein sequence ID" value="EHO62493.1"/>
    <property type="molecule type" value="Genomic_DNA"/>
</dbReference>
<evidence type="ECO:0000256" key="3">
    <source>
        <dbReference type="ARBA" id="ARBA00001956"/>
    </source>
</evidence>
<dbReference type="eggNOG" id="COG0646">
    <property type="taxonomic scope" value="Bacteria"/>
</dbReference>
<keyword evidence="14 19" id="KW-0862">Zinc</keyword>
<evidence type="ECO:0000313" key="24">
    <source>
        <dbReference type="EMBL" id="EHO62493.1"/>
    </source>
</evidence>
<evidence type="ECO:0000256" key="9">
    <source>
        <dbReference type="ARBA" id="ARBA00022605"/>
    </source>
</evidence>
<dbReference type="InterPro" id="IPR003759">
    <property type="entry name" value="Cbl-bd_cap"/>
</dbReference>
<dbReference type="InterPro" id="IPR011005">
    <property type="entry name" value="Dihydropteroate_synth-like_sf"/>
</dbReference>
<dbReference type="InterPro" id="IPR017215">
    <property type="entry name" value="MetH_bac"/>
</dbReference>
<keyword evidence="9" id="KW-0028">Amino-acid biosynthesis</keyword>
<dbReference type="GO" id="GO:0046872">
    <property type="term" value="F:metal ion binding"/>
    <property type="evidence" value="ECO:0007669"/>
    <property type="project" value="UniProtKB-KW"/>
</dbReference>
<feature type="domain" description="Hcy-binding" evidence="20">
    <location>
        <begin position="1"/>
        <end position="275"/>
    </location>
</feature>
<dbReference type="PANTHER" id="PTHR45833:SF1">
    <property type="entry name" value="METHIONINE SYNTHASE"/>
    <property type="match status" value="1"/>
</dbReference>
<dbReference type="Proteomes" id="UP000003277">
    <property type="component" value="Unassembled WGS sequence"/>
</dbReference>
<evidence type="ECO:0000256" key="1">
    <source>
        <dbReference type="ARBA" id="ARBA00001700"/>
    </source>
</evidence>
<name>H1D1Y0_9FIRM</name>
<proteinExistence type="inferred from homology"/>
<keyword evidence="16" id="KW-0170">Cobalt</keyword>
<dbReference type="Gene3D" id="3.40.50.280">
    <property type="entry name" value="Cobalamin-binding domain"/>
    <property type="match status" value="1"/>
</dbReference>
<feature type="binding site" evidence="19">
    <location>
        <position position="260"/>
    </location>
    <ligand>
        <name>Zn(2+)</name>
        <dbReference type="ChEBI" id="CHEBI:29105"/>
    </ligand>
</feature>
<comment type="cofactor">
    <cofactor evidence="2 19">
        <name>Zn(2+)</name>
        <dbReference type="ChEBI" id="CHEBI:29105"/>
    </cofactor>
</comment>
<dbReference type="InterPro" id="IPR050554">
    <property type="entry name" value="Met_Synthase/Corrinoid"/>
</dbReference>
<evidence type="ECO:0000256" key="5">
    <source>
        <dbReference type="ARBA" id="ARBA00010398"/>
    </source>
</evidence>
<feature type="binding site" evidence="19">
    <location>
        <position position="261"/>
    </location>
    <ligand>
        <name>Zn(2+)</name>
        <dbReference type="ChEBI" id="CHEBI:29105"/>
    </ligand>
</feature>
<evidence type="ECO:0000256" key="11">
    <source>
        <dbReference type="ARBA" id="ARBA00022679"/>
    </source>
</evidence>
<comment type="function">
    <text evidence="17">Catalyzes the transfer of a methyl group from methyl-cobalamin to homocysteine, yielding enzyme-bound cob(I)alamin and methionine. Subsequently, remethylates the cofactor using methyltetrahydrofolate.</text>
</comment>
<dbReference type="SUPFAM" id="SSF51717">
    <property type="entry name" value="Dihydropteroate synthetase-like"/>
    <property type="match status" value="1"/>
</dbReference>
<dbReference type="PROSITE" id="PS50972">
    <property type="entry name" value="PTERIN_BINDING"/>
    <property type="match status" value="1"/>
</dbReference>
<evidence type="ECO:0000259" key="23">
    <source>
        <dbReference type="PROSITE" id="PS51337"/>
    </source>
</evidence>
<dbReference type="EC" id="2.1.1.13" evidence="6"/>
<evidence type="ECO:0000256" key="7">
    <source>
        <dbReference type="ARBA" id="ARBA00013998"/>
    </source>
</evidence>
<dbReference type="RefSeq" id="WP_008860112.1">
    <property type="nucleotide sequence ID" value="NZ_JH591188.1"/>
</dbReference>
<dbReference type="Gene3D" id="3.20.20.330">
    <property type="entry name" value="Homocysteine-binding-like domain"/>
    <property type="match status" value="1"/>
</dbReference>
<comment type="cofactor">
    <cofactor evidence="3">
        <name>methylcob(III)alamin</name>
        <dbReference type="ChEBI" id="CHEBI:28115"/>
    </cofactor>
</comment>
<evidence type="ECO:0000259" key="20">
    <source>
        <dbReference type="PROSITE" id="PS50970"/>
    </source>
</evidence>
<dbReference type="OrthoDB" id="9803687at2"/>
<feature type="binding site" evidence="19">
    <location>
        <position position="195"/>
    </location>
    <ligand>
        <name>Zn(2+)</name>
        <dbReference type="ChEBI" id="CHEBI:29105"/>
    </ligand>
</feature>
<keyword evidence="11 19" id="KW-0808">Transferase</keyword>
<comment type="catalytic activity">
    <reaction evidence="1">
        <text>(6S)-5-methyl-5,6,7,8-tetrahydrofolate + L-homocysteine = (6S)-5,6,7,8-tetrahydrofolate + L-methionine</text>
        <dbReference type="Rhea" id="RHEA:11172"/>
        <dbReference type="ChEBI" id="CHEBI:18608"/>
        <dbReference type="ChEBI" id="CHEBI:57453"/>
        <dbReference type="ChEBI" id="CHEBI:57844"/>
        <dbReference type="ChEBI" id="CHEBI:58199"/>
        <dbReference type="EC" id="2.1.1.13"/>
    </reaction>
</comment>
<dbReference type="InterPro" id="IPR036724">
    <property type="entry name" value="Cobalamin-bd_sf"/>
</dbReference>
<dbReference type="SUPFAM" id="SSF52242">
    <property type="entry name" value="Cobalamin (vitamin B12)-binding domain"/>
    <property type="match status" value="1"/>
</dbReference>
<dbReference type="STRING" id="742743.HMPREF9453_01618"/>
<dbReference type="GO" id="GO:0005829">
    <property type="term" value="C:cytosol"/>
    <property type="evidence" value="ECO:0007669"/>
    <property type="project" value="TreeGrafter"/>
</dbReference>
<dbReference type="PROSITE" id="PS51337">
    <property type="entry name" value="B12_BINDING_NTER"/>
    <property type="match status" value="1"/>
</dbReference>
<dbReference type="GO" id="GO:0032259">
    <property type="term" value="P:methylation"/>
    <property type="evidence" value="ECO:0007669"/>
    <property type="project" value="UniProtKB-KW"/>
</dbReference>
<dbReference type="GO" id="GO:0046653">
    <property type="term" value="P:tetrahydrofolate metabolic process"/>
    <property type="evidence" value="ECO:0007669"/>
    <property type="project" value="TreeGrafter"/>
</dbReference>
<dbReference type="GO" id="GO:0050667">
    <property type="term" value="P:homocysteine metabolic process"/>
    <property type="evidence" value="ECO:0007669"/>
    <property type="project" value="TreeGrafter"/>
</dbReference>
<evidence type="ECO:0000256" key="19">
    <source>
        <dbReference type="PROSITE-ProRule" id="PRU00333"/>
    </source>
</evidence>
<comment type="caution">
    <text evidence="24">The sequence shown here is derived from an EMBL/GenBank/DDBJ whole genome shotgun (WGS) entry which is preliminary data.</text>
</comment>
<evidence type="ECO:0000256" key="8">
    <source>
        <dbReference type="ARBA" id="ARBA00022603"/>
    </source>
</evidence>
<dbReference type="AlphaFoldDB" id="H1D1Y0"/>
<dbReference type="Gene3D" id="1.10.1240.10">
    <property type="entry name" value="Methionine synthase domain"/>
    <property type="match status" value="1"/>
</dbReference>
<feature type="domain" description="B12-binding" evidence="22">
    <location>
        <begin position="668"/>
        <end position="791"/>
    </location>
</feature>
<evidence type="ECO:0000256" key="10">
    <source>
        <dbReference type="ARBA" id="ARBA00022628"/>
    </source>
</evidence>
<sequence length="791" mass="84314">MILFDGGMGTMLQKFGLEAGSCPDYYNISHPDVVQQIHRAYMEAGSQFITTNTFGSSPLKLADYDLSDKVEEIAAAAVRNVRAACGDKVKVAGDMGPTGKFIKPIGDLSFDETCENYYRLAKALAQAGADCLIIETIIDIQEMKAALIAAKEAASLPVICQMTYSEDGRTIPGTDPVTATILLDAMGADVIGANCSVGPDKLLEAARQMVSVTNKPVIIQPNAGMPVLENGETRFPLGPEEFASYAPEFAKIGVSYLGGCCGTTPDHIRKVAEVLKDVPLTLPPKVKPFTALTSRTKTVFIGDDYAPVKIGERINPTGRKKMREDIQKGSFVSVKKEGLAEVAAGADVLDVNMGVPGIDQREAMETVISQLSMLCPVPLSIDSTDPAVLERALKVYPGRPLINSVNGADDEILEKVLKLAKTYGAAVLCLPLEKGNLPKTADERIRIASAIIDKALKAGLRKEDLLLDPLVLTIGSSDTGARETLKTISLYKKEFGLPCVMGTSNVSFGLPARPRINAAFLTMAFACGMNAPIINPLDKDIQDAFINARLLLGFDPGARDFIRAAALSEEPKAKSAPSEDLPPLERIKAAVKNGEKEESAALIKTLLDNGISSETIIKEGLTAAMTEIGDGYGAGKVYLPQVMMAAEAMQAAFKELKKILPEMNSSAKGTLVIGTVKGDIHDLGKNIVAALMENSGYRVIDLGKDVDPEVFVSAVKDHHADLAGLCSLMTTTLPEMEHTVKALKEETPGVKILVGGAVVTQDYASRIGAPNYCRDGIAAVKIADRLTGKEE</sequence>
<evidence type="ECO:0000256" key="4">
    <source>
        <dbReference type="ARBA" id="ARBA00005178"/>
    </source>
</evidence>
<dbReference type="Pfam" id="PF02607">
    <property type="entry name" value="B12-binding_2"/>
    <property type="match status" value="1"/>
</dbReference>
<dbReference type="SUPFAM" id="SSF82282">
    <property type="entry name" value="Homocysteine S-methyltransferase"/>
    <property type="match status" value="1"/>
</dbReference>
<dbReference type="InterPro" id="IPR000489">
    <property type="entry name" value="Pterin-binding_dom"/>
</dbReference>
<feature type="domain" description="B12-binding N-terminal" evidence="23">
    <location>
        <begin position="574"/>
        <end position="668"/>
    </location>
</feature>